<evidence type="ECO:0000256" key="2">
    <source>
        <dbReference type="ARBA" id="ARBA00022801"/>
    </source>
</evidence>
<dbReference type="RefSeq" id="WP_133757090.1">
    <property type="nucleotide sequence ID" value="NZ_SOBW01000007.1"/>
</dbReference>
<dbReference type="PANTHER" id="PTHR40841:SF2">
    <property type="entry name" value="SIDEROPHORE-DEGRADING ESTERASE (EUROFUNG)"/>
    <property type="match status" value="1"/>
</dbReference>
<gene>
    <name evidence="3" type="ORF">BXY82_1060</name>
</gene>
<dbReference type="AlphaFoldDB" id="A0A4R7Q7X2"/>
<dbReference type="InterPro" id="IPR029058">
    <property type="entry name" value="AB_hydrolase_fold"/>
</dbReference>
<dbReference type="Proteomes" id="UP000294689">
    <property type="component" value="Unassembled WGS sequence"/>
</dbReference>
<evidence type="ECO:0008006" key="5">
    <source>
        <dbReference type="Google" id="ProtNLM"/>
    </source>
</evidence>
<dbReference type="Pfam" id="PF00756">
    <property type="entry name" value="Esterase"/>
    <property type="match status" value="1"/>
</dbReference>
<dbReference type="InterPro" id="IPR000801">
    <property type="entry name" value="Esterase-like"/>
</dbReference>
<evidence type="ECO:0000313" key="4">
    <source>
        <dbReference type="Proteomes" id="UP000294689"/>
    </source>
</evidence>
<evidence type="ECO:0000256" key="1">
    <source>
        <dbReference type="ARBA" id="ARBA00005622"/>
    </source>
</evidence>
<sequence>MKTVVIILFGFITGVQAVFGQNQDVITLGEQIVITSHILNEERTCLISFPDTYTNTSKEFPIIILLDGYAHFKITSGIVHFMGSQRSRNNFMPESIVVAIENIDRERDFTVTKINTKRPNTMGGGKNFLKFIENELVPYIDNHYRTTPTRTLIGHSLGGLLTLNSYLDENSLFDAYISIDPSVWWDKEMMKERVDTITPSSSNKKLYIATANHGETGNIKNKQRHDLLYELLSKQTEEAQNVNHEYFESEDHHSVLLLALYNGLKYINQPR</sequence>
<reference evidence="3 4" key="1">
    <citation type="submission" date="2019-03" db="EMBL/GenBank/DDBJ databases">
        <title>Genomic Encyclopedia of Archaeal and Bacterial Type Strains, Phase II (KMG-II): from individual species to whole genera.</title>
        <authorList>
            <person name="Goeker M."/>
        </authorList>
    </citation>
    <scope>NUCLEOTIDE SEQUENCE [LARGE SCALE GENOMIC DNA]</scope>
    <source>
        <strain evidence="3 4">DSM 28135</strain>
    </source>
</reference>
<keyword evidence="2" id="KW-0378">Hydrolase</keyword>
<dbReference type="OrthoDB" id="9784036at2"/>
<proteinExistence type="inferred from homology"/>
<dbReference type="PANTHER" id="PTHR40841">
    <property type="entry name" value="SIDEROPHORE TRIACETYLFUSARININE C ESTERASE"/>
    <property type="match status" value="1"/>
</dbReference>
<protein>
    <recommendedName>
        <fullName evidence="5">Alpha/beta superfamily hydrolase</fullName>
    </recommendedName>
</protein>
<comment type="similarity">
    <text evidence="1">Belongs to the esterase D family.</text>
</comment>
<name>A0A4R7Q7X2_9FLAO</name>
<evidence type="ECO:0000313" key="3">
    <source>
        <dbReference type="EMBL" id="TDU43644.1"/>
    </source>
</evidence>
<dbReference type="GO" id="GO:0016788">
    <property type="term" value="F:hydrolase activity, acting on ester bonds"/>
    <property type="evidence" value="ECO:0007669"/>
    <property type="project" value="TreeGrafter"/>
</dbReference>
<organism evidence="3 4">
    <name type="scientific">Gelidibacter sediminis</name>
    <dbReference type="NCBI Taxonomy" id="1608710"/>
    <lineage>
        <taxon>Bacteria</taxon>
        <taxon>Pseudomonadati</taxon>
        <taxon>Bacteroidota</taxon>
        <taxon>Flavobacteriia</taxon>
        <taxon>Flavobacteriales</taxon>
        <taxon>Flavobacteriaceae</taxon>
        <taxon>Gelidibacter</taxon>
    </lineage>
</organism>
<dbReference type="SUPFAM" id="SSF53474">
    <property type="entry name" value="alpha/beta-Hydrolases"/>
    <property type="match status" value="1"/>
</dbReference>
<dbReference type="InterPro" id="IPR052558">
    <property type="entry name" value="Siderophore_Hydrolase_D"/>
</dbReference>
<dbReference type="Gene3D" id="3.40.50.1820">
    <property type="entry name" value="alpha/beta hydrolase"/>
    <property type="match status" value="1"/>
</dbReference>
<dbReference type="EMBL" id="SOBW01000007">
    <property type="protein sequence ID" value="TDU43644.1"/>
    <property type="molecule type" value="Genomic_DNA"/>
</dbReference>
<accession>A0A4R7Q7X2</accession>
<keyword evidence="4" id="KW-1185">Reference proteome</keyword>
<comment type="caution">
    <text evidence="3">The sequence shown here is derived from an EMBL/GenBank/DDBJ whole genome shotgun (WGS) entry which is preliminary data.</text>
</comment>